<proteinExistence type="inferred from homology"/>
<organism evidence="16 17">
    <name type="scientific">Stylonychia lemnae</name>
    <name type="common">Ciliate</name>
    <dbReference type="NCBI Taxonomy" id="5949"/>
    <lineage>
        <taxon>Eukaryota</taxon>
        <taxon>Sar</taxon>
        <taxon>Alveolata</taxon>
        <taxon>Ciliophora</taxon>
        <taxon>Intramacronucleata</taxon>
        <taxon>Spirotrichea</taxon>
        <taxon>Stichotrichia</taxon>
        <taxon>Sporadotrichida</taxon>
        <taxon>Oxytrichidae</taxon>
        <taxon>Stylonychinae</taxon>
        <taxon>Stylonychia</taxon>
    </lineage>
</organism>
<evidence type="ECO:0000256" key="11">
    <source>
        <dbReference type="PROSITE-ProRule" id="PRU10141"/>
    </source>
</evidence>
<dbReference type="FunFam" id="1.10.510.10:FF:000057">
    <property type="entry name" value="Non-specific serine/threonine protein kinase"/>
    <property type="match status" value="1"/>
</dbReference>
<feature type="domain" description="Protein kinase" evidence="14">
    <location>
        <begin position="123"/>
        <end position="413"/>
    </location>
</feature>
<comment type="similarity">
    <text evidence="1">Belongs to the protein kinase superfamily. AGC Ser/Thr protein kinase family.</text>
</comment>
<dbReference type="InterPro" id="IPR050839">
    <property type="entry name" value="Rho-assoc_Ser/Thr_Kinase"/>
</dbReference>
<keyword evidence="8 11" id="KW-0067">ATP-binding</keyword>
<feature type="region of interest" description="Disordered" evidence="13">
    <location>
        <begin position="757"/>
        <end position="786"/>
    </location>
</feature>
<dbReference type="SUPFAM" id="SSF56112">
    <property type="entry name" value="Protein kinase-like (PK-like)"/>
    <property type="match status" value="1"/>
</dbReference>
<evidence type="ECO:0000256" key="10">
    <source>
        <dbReference type="ARBA" id="ARBA00048679"/>
    </source>
</evidence>
<evidence type="ECO:0000259" key="14">
    <source>
        <dbReference type="PROSITE" id="PS50011"/>
    </source>
</evidence>
<evidence type="ECO:0000256" key="6">
    <source>
        <dbReference type="ARBA" id="ARBA00022741"/>
    </source>
</evidence>
<dbReference type="OrthoDB" id="3638488at2759"/>
<feature type="region of interest" description="Disordered" evidence="13">
    <location>
        <begin position="1"/>
        <end position="51"/>
    </location>
</feature>
<dbReference type="AlphaFoldDB" id="A0A078B2C6"/>
<keyword evidence="3" id="KW-0723">Serine/threonine-protein kinase</keyword>
<dbReference type="Gene3D" id="3.30.200.20">
    <property type="entry name" value="Phosphorylase Kinase, domain 1"/>
    <property type="match status" value="1"/>
</dbReference>
<feature type="region of interest" description="Disordered" evidence="13">
    <location>
        <begin position="836"/>
        <end position="869"/>
    </location>
</feature>
<dbReference type="GO" id="GO:0005524">
    <property type="term" value="F:ATP binding"/>
    <property type="evidence" value="ECO:0007669"/>
    <property type="project" value="UniProtKB-UniRule"/>
</dbReference>
<dbReference type="SMART" id="SM00220">
    <property type="entry name" value="S_TKc"/>
    <property type="match status" value="1"/>
</dbReference>
<dbReference type="InterPro" id="IPR000719">
    <property type="entry name" value="Prot_kinase_dom"/>
</dbReference>
<dbReference type="FunFam" id="3.30.200.20:FF:000192">
    <property type="entry name" value="Serine/threonine-protein kinase cot-1"/>
    <property type="match status" value="1"/>
</dbReference>
<dbReference type="OMA" id="HWIVELK"/>
<dbReference type="Proteomes" id="UP000039865">
    <property type="component" value="Unassembled WGS sequence"/>
</dbReference>
<evidence type="ECO:0000313" key="17">
    <source>
        <dbReference type="Proteomes" id="UP000039865"/>
    </source>
</evidence>
<reference evidence="16 17" key="1">
    <citation type="submission" date="2014-06" db="EMBL/GenBank/DDBJ databases">
        <authorList>
            <person name="Swart Estienne"/>
        </authorList>
    </citation>
    <scope>NUCLEOTIDE SEQUENCE [LARGE SCALE GENOMIC DNA]</scope>
    <source>
        <strain evidence="16 17">130c</strain>
    </source>
</reference>
<feature type="compositionally biased region" description="Polar residues" evidence="13">
    <location>
        <begin position="709"/>
        <end position="724"/>
    </location>
</feature>
<accession>A0A078B2C6</accession>
<evidence type="ECO:0000256" key="12">
    <source>
        <dbReference type="SAM" id="Coils"/>
    </source>
</evidence>
<dbReference type="PROSITE" id="PS00107">
    <property type="entry name" value="PROTEIN_KINASE_ATP"/>
    <property type="match status" value="1"/>
</dbReference>
<dbReference type="SMART" id="SM00133">
    <property type="entry name" value="S_TK_X"/>
    <property type="match status" value="1"/>
</dbReference>
<feature type="region of interest" description="Disordered" evidence="13">
    <location>
        <begin position="691"/>
        <end position="724"/>
    </location>
</feature>
<dbReference type="FunFam" id="1.10.510.10:FF:000042">
    <property type="entry name" value="Non-specific serine/threonine protein kinase"/>
    <property type="match status" value="1"/>
</dbReference>
<dbReference type="CDD" id="cd21742">
    <property type="entry name" value="MobB_NDR_LATS-like"/>
    <property type="match status" value="1"/>
</dbReference>
<feature type="region of interest" description="Disordered" evidence="13">
    <location>
        <begin position="619"/>
        <end position="663"/>
    </location>
</feature>
<feature type="compositionally biased region" description="Polar residues" evidence="13">
    <location>
        <begin position="757"/>
        <end position="766"/>
    </location>
</feature>
<feature type="compositionally biased region" description="Low complexity" evidence="13">
    <location>
        <begin position="622"/>
        <end position="646"/>
    </location>
</feature>
<evidence type="ECO:0000259" key="15">
    <source>
        <dbReference type="PROSITE" id="PS51285"/>
    </source>
</evidence>
<protein>
    <recommendedName>
        <fullName evidence="2">non-specific serine/threonine protein kinase</fullName>
        <ecNumber evidence="2">2.7.11.1</ecNumber>
    </recommendedName>
</protein>
<feature type="compositionally biased region" description="Polar residues" evidence="13">
    <location>
        <begin position="497"/>
        <end position="524"/>
    </location>
</feature>
<dbReference type="InterPro" id="IPR011009">
    <property type="entry name" value="Kinase-like_dom_sf"/>
</dbReference>
<dbReference type="InterPro" id="IPR008271">
    <property type="entry name" value="Ser/Thr_kinase_AS"/>
</dbReference>
<keyword evidence="4" id="KW-0597">Phosphoprotein</keyword>
<dbReference type="PANTHER" id="PTHR22988">
    <property type="entry name" value="MYOTONIC DYSTROPHY S/T KINASE-RELATED"/>
    <property type="match status" value="1"/>
</dbReference>
<dbReference type="PROSITE" id="PS50011">
    <property type="entry name" value="PROTEIN_KINASE_DOM"/>
    <property type="match status" value="1"/>
</dbReference>
<evidence type="ECO:0000256" key="13">
    <source>
        <dbReference type="SAM" id="MobiDB-lite"/>
    </source>
</evidence>
<evidence type="ECO:0000256" key="4">
    <source>
        <dbReference type="ARBA" id="ARBA00022553"/>
    </source>
</evidence>
<name>A0A078B2C6_STYLE</name>
<dbReference type="Pfam" id="PF00069">
    <property type="entry name" value="Pkinase"/>
    <property type="match status" value="1"/>
</dbReference>
<dbReference type="InterPro" id="IPR017441">
    <property type="entry name" value="Protein_kinase_ATP_BS"/>
</dbReference>
<feature type="compositionally biased region" description="Low complexity" evidence="13">
    <location>
        <begin position="847"/>
        <end position="869"/>
    </location>
</feature>
<comment type="catalytic activity">
    <reaction evidence="9">
        <text>L-threonyl-[protein] + ATP = O-phospho-L-threonyl-[protein] + ADP + H(+)</text>
        <dbReference type="Rhea" id="RHEA:46608"/>
        <dbReference type="Rhea" id="RHEA-COMP:11060"/>
        <dbReference type="Rhea" id="RHEA-COMP:11605"/>
        <dbReference type="ChEBI" id="CHEBI:15378"/>
        <dbReference type="ChEBI" id="CHEBI:30013"/>
        <dbReference type="ChEBI" id="CHEBI:30616"/>
        <dbReference type="ChEBI" id="CHEBI:61977"/>
        <dbReference type="ChEBI" id="CHEBI:456216"/>
        <dbReference type="EC" id="2.7.11.1"/>
    </reaction>
</comment>
<feature type="domain" description="AGC-kinase C-terminal" evidence="15">
    <location>
        <begin position="414"/>
        <end position="484"/>
    </location>
</feature>
<feature type="region of interest" description="Disordered" evidence="13">
    <location>
        <begin position="497"/>
        <end position="558"/>
    </location>
</feature>
<dbReference type="EC" id="2.7.11.1" evidence="2"/>
<comment type="catalytic activity">
    <reaction evidence="10">
        <text>L-seryl-[protein] + ATP = O-phospho-L-seryl-[protein] + ADP + H(+)</text>
        <dbReference type="Rhea" id="RHEA:17989"/>
        <dbReference type="Rhea" id="RHEA-COMP:9863"/>
        <dbReference type="Rhea" id="RHEA-COMP:11604"/>
        <dbReference type="ChEBI" id="CHEBI:15378"/>
        <dbReference type="ChEBI" id="CHEBI:29999"/>
        <dbReference type="ChEBI" id="CHEBI:30616"/>
        <dbReference type="ChEBI" id="CHEBI:83421"/>
        <dbReference type="ChEBI" id="CHEBI:456216"/>
        <dbReference type="EC" id="2.7.11.1"/>
    </reaction>
</comment>
<evidence type="ECO:0000256" key="3">
    <source>
        <dbReference type="ARBA" id="ARBA00022527"/>
    </source>
</evidence>
<dbReference type="PROSITE" id="PS00108">
    <property type="entry name" value="PROTEIN_KINASE_ST"/>
    <property type="match status" value="1"/>
</dbReference>
<keyword evidence="5" id="KW-0808">Transferase</keyword>
<dbReference type="CDD" id="cd05599">
    <property type="entry name" value="STKc_NDR_like"/>
    <property type="match status" value="1"/>
</dbReference>
<dbReference type="GO" id="GO:0004674">
    <property type="term" value="F:protein serine/threonine kinase activity"/>
    <property type="evidence" value="ECO:0007669"/>
    <property type="project" value="UniProtKB-KW"/>
</dbReference>
<evidence type="ECO:0000256" key="9">
    <source>
        <dbReference type="ARBA" id="ARBA00047899"/>
    </source>
</evidence>
<gene>
    <name evidence="16" type="primary">Contig17353.g18470</name>
    <name evidence="16" type="ORF">STYLEM_17824</name>
</gene>
<sequence>MHTINNQQQLQQHLAQQQQQQAQFNNRPPTRNGENQNTNVQMNQQPSQLAKEKADIAKAFIEKKYQKLKCEEKERKEAWDMLSKKMAKLNLSEAEQELIKQDILHKEAELNRKMRKKITVRDFEPLSIIGRGAFGEVRICRYKETGEIIAMKKMKKSEMLYKNQVAHVKAERDVLIKARNHWIVELKYSFQDERHLYLVMEFLPGGDLMTLLMRKDILSEEESRFYIGETILAIETIHNLNYIHRDLKPDNILLDKNGHIKLTDFGLCKHAEIRPQKMTEYKQSDFSQNFNQLKSVLDKKLGYKRSRQLAYSTVGTPDYIAPEVFGQNGYDETVDWWSVGVILFEMLVGYPPFFSDEPSITCQKIMHWRKTFVIPPEANLSPAATDILKRLISDSEVRLGRNGVEEIKNHPFFDGLDWSQLRNQEAPYMPNVTSDISTENFDKFEEEEPFFGDKNGKKGFGGRKLDMNFIGYTYKADVENEKSMLVNVLKDLDAISETQGQPQLEKQNNSNSNGRQSLMHTSGGLSYRDSDISRSPSDQHMPNKRDSSQNKMQQQNKEVLKLPPQLQQQLMMNVQPNFIMSPDDFNFGAQSPQAYYNGMPPNIQQSVISQVKPSPRVNPNYQPNQSQIQQQHPLHQTQQQITHNQQKPSPMRKELGNPHQQQQQNTMKFNNLMQTSANNSKGFNGLHQQQALPHKDQMMHQQQQHHPMSTKTTQPPSGNQLRQNININNKKPTTANTGIPASQLNISNISKQSTNVMGKQQQQNIAPQFKQESRSPPKIFQSQNPNQLHQQQQLQGKQMAQGYGTQIGASGNQQMKQYANNTQQINSQQHQYMNGNILVNNGSGGANSIEESSSDNVSSNQTSLSSLRQ</sequence>
<evidence type="ECO:0000256" key="2">
    <source>
        <dbReference type="ARBA" id="ARBA00012513"/>
    </source>
</evidence>
<dbReference type="EMBL" id="CCKQ01016817">
    <property type="protein sequence ID" value="CDW88700.1"/>
    <property type="molecule type" value="Genomic_DNA"/>
</dbReference>
<evidence type="ECO:0000256" key="1">
    <source>
        <dbReference type="ARBA" id="ARBA00009903"/>
    </source>
</evidence>
<keyword evidence="12" id="KW-0175">Coiled coil</keyword>
<evidence type="ECO:0000256" key="8">
    <source>
        <dbReference type="ARBA" id="ARBA00022840"/>
    </source>
</evidence>
<dbReference type="InterPro" id="IPR059233">
    <property type="entry name" value="MobB_NdrA/B/Cbk1"/>
</dbReference>
<dbReference type="InParanoid" id="A0A078B2C6"/>
<feature type="compositionally biased region" description="Polar residues" evidence="13">
    <location>
        <begin position="24"/>
        <end position="48"/>
    </location>
</feature>
<dbReference type="PROSITE" id="PS51285">
    <property type="entry name" value="AGC_KINASE_CTER"/>
    <property type="match status" value="1"/>
</dbReference>
<evidence type="ECO:0000313" key="16">
    <source>
        <dbReference type="EMBL" id="CDW88700.1"/>
    </source>
</evidence>
<keyword evidence="6 11" id="KW-0547">Nucleotide-binding</keyword>
<feature type="compositionally biased region" description="Low complexity" evidence="13">
    <location>
        <begin position="7"/>
        <end position="23"/>
    </location>
</feature>
<keyword evidence="7 16" id="KW-0418">Kinase</keyword>
<feature type="binding site" evidence="11">
    <location>
        <position position="152"/>
    </location>
    <ligand>
        <name>ATP</name>
        <dbReference type="ChEBI" id="CHEBI:30616"/>
    </ligand>
</feature>
<keyword evidence="17" id="KW-1185">Reference proteome</keyword>
<dbReference type="InterPro" id="IPR000961">
    <property type="entry name" value="AGC-kinase_C"/>
</dbReference>
<dbReference type="Gene3D" id="1.10.510.10">
    <property type="entry name" value="Transferase(Phosphotransferase) domain 1"/>
    <property type="match status" value="1"/>
</dbReference>
<feature type="coiled-coil region" evidence="12">
    <location>
        <begin position="51"/>
        <end position="111"/>
    </location>
</feature>
<dbReference type="PANTHER" id="PTHR22988:SF76">
    <property type="entry name" value="CHROMOSOME UNDETERMINED SCAFFOLD_135, WHOLE GENOME SHOTGUN SEQUENCE"/>
    <property type="match status" value="1"/>
</dbReference>
<evidence type="ECO:0000256" key="7">
    <source>
        <dbReference type="ARBA" id="ARBA00022777"/>
    </source>
</evidence>
<evidence type="ECO:0000256" key="5">
    <source>
        <dbReference type="ARBA" id="ARBA00022679"/>
    </source>
</evidence>